<dbReference type="Pfam" id="PF01554">
    <property type="entry name" value="MatE"/>
    <property type="match status" value="1"/>
</dbReference>
<accession>R6IFZ8</accession>
<dbReference type="PANTHER" id="PTHR42925">
    <property type="entry name" value="MULTIDRUG AND TOXIN EFFLUX PROTEIN MATE FAMILY"/>
    <property type="match status" value="1"/>
</dbReference>
<dbReference type="GO" id="GO:0015297">
    <property type="term" value="F:antiporter activity"/>
    <property type="evidence" value="ECO:0007669"/>
    <property type="project" value="InterPro"/>
</dbReference>
<sequence>MRFAVLISGTLTTLLYFNSDHIYGIFTDNPEVLELGRHIFLIEIFLEIGRAVNMVMVMSLQAAGDIKGPVTIGLLSMWLVSVAGAYFFGIVLDFGLIGIWIAMMMDECLRALIFIYRWHSGVWRHKNLI</sequence>
<name>R6IFZ8_9FIRM</name>
<comment type="caution">
    <text evidence="2">The sequence shown here is derived from an EMBL/GenBank/DDBJ whole genome shotgun (WGS) entry which is preliminary data.</text>
</comment>
<dbReference type="EMBL" id="CBDS010000037">
    <property type="protein sequence ID" value="CDB45474.1"/>
    <property type="molecule type" value="Genomic_DNA"/>
</dbReference>
<keyword evidence="1" id="KW-0472">Membrane</keyword>
<keyword evidence="1" id="KW-0812">Transmembrane</keyword>
<evidence type="ECO:0000313" key="2">
    <source>
        <dbReference type="EMBL" id="CDB45474.1"/>
    </source>
</evidence>
<dbReference type="AlphaFoldDB" id="R6IFZ8"/>
<protein>
    <submittedName>
        <fullName evidence="2">Probable transporter YisQ</fullName>
    </submittedName>
</protein>
<reference evidence="2" key="1">
    <citation type="submission" date="2012-11" db="EMBL/GenBank/DDBJ databases">
        <title>Dependencies among metagenomic species, viruses, plasmids and units of genetic variation.</title>
        <authorList>
            <person name="Nielsen H.B."/>
            <person name="Almeida M."/>
            <person name="Juncker A.S."/>
            <person name="Rasmussen S."/>
            <person name="Li J."/>
            <person name="Sunagawa S."/>
            <person name="Plichta D."/>
            <person name="Gautier L."/>
            <person name="Le Chatelier E."/>
            <person name="Peletier E."/>
            <person name="Bonde I."/>
            <person name="Nielsen T."/>
            <person name="Manichanh C."/>
            <person name="Arumugam M."/>
            <person name="Batto J."/>
            <person name="Santos M.B.Q.D."/>
            <person name="Blom N."/>
            <person name="Borruel N."/>
            <person name="Burgdorf K.S."/>
            <person name="Boumezbeur F."/>
            <person name="Casellas F."/>
            <person name="Dore J."/>
            <person name="Guarner F."/>
            <person name="Hansen T."/>
            <person name="Hildebrand F."/>
            <person name="Kaas R.S."/>
            <person name="Kennedy S."/>
            <person name="Kristiansen K."/>
            <person name="Kultima J.R."/>
            <person name="Leonard P."/>
            <person name="Levenez F."/>
            <person name="Lund O."/>
            <person name="Moumen B."/>
            <person name="Le Paslier D."/>
            <person name="Pons N."/>
            <person name="Pedersen O."/>
            <person name="Prifti E."/>
            <person name="Qin J."/>
            <person name="Raes J."/>
            <person name="Tap J."/>
            <person name="Tims S."/>
            <person name="Ussery D.W."/>
            <person name="Yamada T."/>
            <person name="MetaHit consortium"/>
            <person name="Renault P."/>
            <person name="Sicheritz-Ponten T."/>
            <person name="Bork P."/>
            <person name="Wang J."/>
            <person name="Brunak S."/>
            <person name="Ehrlich S.D."/>
        </authorList>
    </citation>
    <scope>NUCLEOTIDE SEQUENCE [LARGE SCALE GENOMIC DNA]</scope>
</reference>
<organism evidence="2">
    <name type="scientific">Phascolarctobacterium faecium</name>
    <dbReference type="NCBI Taxonomy" id="33025"/>
    <lineage>
        <taxon>Bacteria</taxon>
        <taxon>Bacillati</taxon>
        <taxon>Bacillota</taxon>
        <taxon>Negativicutes</taxon>
        <taxon>Acidaminococcales</taxon>
        <taxon>Acidaminococcaceae</taxon>
        <taxon>Phascolarctobacterium</taxon>
    </lineage>
</organism>
<dbReference type="PANTHER" id="PTHR42925:SF1">
    <property type="entry name" value="VIRULENCE FACTOR MVIN"/>
    <property type="match status" value="1"/>
</dbReference>
<gene>
    <name evidence="2" type="ORF">BN533_00602</name>
</gene>
<dbReference type="GO" id="GO:0016020">
    <property type="term" value="C:membrane"/>
    <property type="evidence" value="ECO:0007669"/>
    <property type="project" value="InterPro"/>
</dbReference>
<feature type="transmembrane region" description="Helical" evidence="1">
    <location>
        <begin position="70"/>
        <end position="91"/>
    </location>
</feature>
<evidence type="ECO:0000256" key="1">
    <source>
        <dbReference type="SAM" id="Phobius"/>
    </source>
</evidence>
<proteinExistence type="predicted"/>
<dbReference type="InterPro" id="IPR047135">
    <property type="entry name" value="YsiQ"/>
</dbReference>
<dbReference type="eggNOG" id="COG0534">
    <property type="taxonomic scope" value="Bacteria"/>
</dbReference>
<dbReference type="GO" id="GO:0042910">
    <property type="term" value="F:xenobiotic transmembrane transporter activity"/>
    <property type="evidence" value="ECO:0007669"/>
    <property type="project" value="InterPro"/>
</dbReference>
<dbReference type="HOGENOM" id="CLU_1946770_0_0_9"/>
<dbReference type="STRING" id="1262914.BN533_00602"/>
<dbReference type="InterPro" id="IPR002528">
    <property type="entry name" value="MATE_fam"/>
</dbReference>
<keyword evidence="1" id="KW-1133">Transmembrane helix</keyword>